<dbReference type="SUPFAM" id="SSF88946">
    <property type="entry name" value="Sigma2 domain of RNA polymerase sigma factors"/>
    <property type="match status" value="1"/>
</dbReference>
<dbReference type="GO" id="GO:0016987">
    <property type="term" value="F:sigma factor activity"/>
    <property type="evidence" value="ECO:0007669"/>
    <property type="project" value="UniProtKB-KW"/>
</dbReference>
<evidence type="ECO:0000313" key="7">
    <source>
        <dbReference type="EMBL" id="GIO48076.1"/>
    </source>
</evidence>
<proteinExistence type="inferred from homology"/>
<dbReference type="InterPro" id="IPR013249">
    <property type="entry name" value="RNA_pol_sigma70_r4_t2"/>
</dbReference>
<dbReference type="GO" id="GO:0006352">
    <property type="term" value="P:DNA-templated transcription initiation"/>
    <property type="evidence" value="ECO:0007669"/>
    <property type="project" value="InterPro"/>
</dbReference>
<comment type="similarity">
    <text evidence="1">Belongs to the sigma-70 factor family. ECF subfamily.</text>
</comment>
<dbReference type="InterPro" id="IPR007627">
    <property type="entry name" value="RNA_pol_sigma70_r2"/>
</dbReference>
<dbReference type="PANTHER" id="PTHR43133:SF51">
    <property type="entry name" value="RNA POLYMERASE SIGMA FACTOR"/>
    <property type="match status" value="1"/>
</dbReference>
<dbReference type="Pfam" id="PF08281">
    <property type="entry name" value="Sigma70_r4_2"/>
    <property type="match status" value="1"/>
</dbReference>
<reference evidence="7 8" key="1">
    <citation type="submission" date="2021-03" db="EMBL/GenBank/DDBJ databases">
        <title>Antimicrobial resistance genes in bacteria isolated from Japanese honey, and their potential for conferring macrolide and lincosamide resistance in the American foulbrood pathogen Paenibacillus larvae.</title>
        <authorList>
            <person name="Okamoto M."/>
            <person name="Kumagai M."/>
            <person name="Kanamori H."/>
            <person name="Takamatsu D."/>
        </authorList>
    </citation>
    <scope>NUCLEOTIDE SEQUENCE [LARGE SCALE GENOMIC DNA]</scope>
    <source>
        <strain evidence="7 8">J34TS1</strain>
    </source>
</reference>
<dbReference type="Gene3D" id="1.10.10.10">
    <property type="entry name" value="Winged helix-like DNA-binding domain superfamily/Winged helix DNA-binding domain"/>
    <property type="match status" value="1"/>
</dbReference>
<accession>A0A919YCA3</accession>
<dbReference type="CDD" id="cd06171">
    <property type="entry name" value="Sigma70_r4"/>
    <property type="match status" value="1"/>
</dbReference>
<keyword evidence="4" id="KW-0804">Transcription</keyword>
<dbReference type="EMBL" id="BORT01000011">
    <property type="protein sequence ID" value="GIO48076.1"/>
    <property type="molecule type" value="Genomic_DNA"/>
</dbReference>
<dbReference type="PANTHER" id="PTHR43133">
    <property type="entry name" value="RNA POLYMERASE ECF-TYPE SIGMA FACTO"/>
    <property type="match status" value="1"/>
</dbReference>
<dbReference type="NCBIfam" id="TIGR02937">
    <property type="entry name" value="sigma70-ECF"/>
    <property type="match status" value="1"/>
</dbReference>
<evidence type="ECO:0000256" key="4">
    <source>
        <dbReference type="ARBA" id="ARBA00023163"/>
    </source>
</evidence>
<name>A0A919YCA3_9BACL</name>
<dbReference type="AlphaFoldDB" id="A0A919YCA3"/>
<dbReference type="RefSeq" id="WP_212978793.1">
    <property type="nucleotide sequence ID" value="NZ_AP025343.1"/>
</dbReference>
<evidence type="ECO:0000259" key="5">
    <source>
        <dbReference type="Pfam" id="PF04542"/>
    </source>
</evidence>
<dbReference type="InterPro" id="IPR013324">
    <property type="entry name" value="RNA_pol_sigma_r3/r4-like"/>
</dbReference>
<comment type="caution">
    <text evidence="7">The sequence shown here is derived from an EMBL/GenBank/DDBJ whole genome shotgun (WGS) entry which is preliminary data.</text>
</comment>
<evidence type="ECO:0000259" key="6">
    <source>
        <dbReference type="Pfam" id="PF08281"/>
    </source>
</evidence>
<gene>
    <name evidence="7" type="primary">rpoE_1</name>
    <name evidence="7" type="ORF">J34TS1_28410</name>
</gene>
<dbReference type="Pfam" id="PF04542">
    <property type="entry name" value="Sigma70_r2"/>
    <property type="match status" value="1"/>
</dbReference>
<dbReference type="InterPro" id="IPR013325">
    <property type="entry name" value="RNA_pol_sigma_r2"/>
</dbReference>
<organism evidence="7 8">
    <name type="scientific">Paenibacillus azoreducens</name>
    <dbReference type="NCBI Taxonomy" id="116718"/>
    <lineage>
        <taxon>Bacteria</taxon>
        <taxon>Bacillati</taxon>
        <taxon>Bacillota</taxon>
        <taxon>Bacilli</taxon>
        <taxon>Bacillales</taxon>
        <taxon>Paenibacillaceae</taxon>
        <taxon>Paenibacillus</taxon>
    </lineage>
</organism>
<dbReference type="GO" id="GO:0003677">
    <property type="term" value="F:DNA binding"/>
    <property type="evidence" value="ECO:0007669"/>
    <property type="project" value="InterPro"/>
</dbReference>
<dbReference type="InterPro" id="IPR039425">
    <property type="entry name" value="RNA_pol_sigma-70-like"/>
</dbReference>
<feature type="domain" description="RNA polymerase sigma-70 region 2" evidence="5">
    <location>
        <begin position="22"/>
        <end position="89"/>
    </location>
</feature>
<protein>
    <submittedName>
        <fullName evidence="7">RNA polymerase sigma factor</fullName>
    </submittedName>
</protein>
<feature type="domain" description="RNA polymerase sigma factor 70 region 4 type 2" evidence="6">
    <location>
        <begin position="126"/>
        <end position="172"/>
    </location>
</feature>
<evidence type="ECO:0000256" key="3">
    <source>
        <dbReference type="ARBA" id="ARBA00023082"/>
    </source>
</evidence>
<evidence type="ECO:0000256" key="2">
    <source>
        <dbReference type="ARBA" id="ARBA00023015"/>
    </source>
</evidence>
<keyword evidence="8" id="KW-1185">Reference proteome</keyword>
<sequence>MCCEEQWMLRCRSGDKDAFYKLVEPYLDRVYSTSTAILRSTHLAEDAVQNAMIEAYQAIMNGKEIRNFGSWFKKVAAMRAMDLARKRSRLSKRTADFGEWEPVDHQRQPVDTMLENEEKSLLFAQVMSLPIRYRSVILLYYYQEMSLDEISEVLGVKKGTVKSRLHTARSKLLKLQQSNHSKRVIFHV</sequence>
<evidence type="ECO:0000313" key="8">
    <source>
        <dbReference type="Proteomes" id="UP000682811"/>
    </source>
</evidence>
<dbReference type="InterPro" id="IPR036388">
    <property type="entry name" value="WH-like_DNA-bd_sf"/>
</dbReference>
<dbReference type="SUPFAM" id="SSF88659">
    <property type="entry name" value="Sigma3 and sigma4 domains of RNA polymerase sigma factors"/>
    <property type="match status" value="1"/>
</dbReference>
<keyword evidence="3" id="KW-0731">Sigma factor</keyword>
<dbReference type="InterPro" id="IPR014284">
    <property type="entry name" value="RNA_pol_sigma-70_dom"/>
</dbReference>
<keyword evidence="2" id="KW-0805">Transcription regulation</keyword>
<evidence type="ECO:0000256" key="1">
    <source>
        <dbReference type="ARBA" id="ARBA00010641"/>
    </source>
</evidence>
<dbReference type="Gene3D" id="1.10.1740.10">
    <property type="match status" value="1"/>
</dbReference>
<dbReference type="Proteomes" id="UP000682811">
    <property type="component" value="Unassembled WGS sequence"/>
</dbReference>